<feature type="domain" description="Gram-positive cocci surface proteins LPxTG" evidence="7">
    <location>
        <begin position="68"/>
        <end position="108"/>
    </location>
</feature>
<evidence type="ECO:0000313" key="9">
    <source>
        <dbReference type="Proteomes" id="UP000094469"/>
    </source>
</evidence>
<evidence type="ECO:0000313" key="8">
    <source>
        <dbReference type="EMBL" id="OEG21297.1"/>
    </source>
</evidence>
<dbReference type="RefSeq" id="WP_069641093.1">
    <property type="nucleotide sequence ID" value="NZ_JAFBEZ010000001.1"/>
</dbReference>
<keyword evidence="1" id="KW-0134">Cell wall</keyword>
<accession>A0A1E5H8L4</accession>
<feature type="region of interest" description="Disordered" evidence="5">
    <location>
        <begin position="40"/>
        <end position="70"/>
    </location>
</feature>
<evidence type="ECO:0000259" key="7">
    <source>
        <dbReference type="Pfam" id="PF00746"/>
    </source>
</evidence>
<evidence type="ECO:0000256" key="3">
    <source>
        <dbReference type="ARBA" id="ARBA00022729"/>
    </source>
</evidence>
<evidence type="ECO:0000256" key="1">
    <source>
        <dbReference type="ARBA" id="ARBA00022512"/>
    </source>
</evidence>
<dbReference type="EMBL" id="MIKC01000040">
    <property type="protein sequence ID" value="OEG21297.1"/>
    <property type="molecule type" value="Genomic_DNA"/>
</dbReference>
<dbReference type="NCBIfam" id="TIGR01167">
    <property type="entry name" value="LPXTG_anchor"/>
    <property type="match status" value="1"/>
</dbReference>
<sequence>MKRNRYSKVIFSLIVMGAFFWSGSLTVLAESVQTNGDIVIRENLTEPSTEPTTEPTKPTASSEPPVVKKPIGRLPSTGELVTISLSISGILLVVGIFLYRMFNKKKSKNTQGKGL</sequence>
<keyword evidence="6" id="KW-0472">Membrane</keyword>
<evidence type="ECO:0000256" key="5">
    <source>
        <dbReference type="SAM" id="MobiDB-lite"/>
    </source>
</evidence>
<keyword evidence="4" id="KW-0572">Peptidoglycan-anchor</keyword>
<keyword evidence="3" id="KW-0732">Signal</keyword>
<keyword evidence="9" id="KW-1185">Reference proteome</keyword>
<comment type="caution">
    <text evidence="8">The sequence shown here is derived from an EMBL/GenBank/DDBJ whole genome shotgun (WGS) entry which is preliminary data.</text>
</comment>
<gene>
    <name evidence="8" type="ORF">BCR24_07465</name>
</gene>
<name>A0A1E5H8L4_9ENTE</name>
<reference evidence="9" key="1">
    <citation type="submission" date="2016-09" db="EMBL/GenBank/DDBJ databases">
        <authorList>
            <person name="Gulvik C.A."/>
        </authorList>
    </citation>
    <scope>NUCLEOTIDE SEQUENCE [LARGE SCALE GENOMIC DNA]</scope>
    <source>
        <strain evidence="9">LMG 26676</strain>
    </source>
</reference>
<evidence type="ECO:0000256" key="6">
    <source>
        <dbReference type="SAM" id="Phobius"/>
    </source>
</evidence>
<evidence type="ECO:0000256" key="2">
    <source>
        <dbReference type="ARBA" id="ARBA00022525"/>
    </source>
</evidence>
<dbReference type="Pfam" id="PF00746">
    <property type="entry name" value="Gram_pos_anchor"/>
    <property type="match status" value="1"/>
</dbReference>
<dbReference type="STRING" id="1131292.BCR24_07465"/>
<feature type="transmembrane region" description="Helical" evidence="6">
    <location>
        <begin position="80"/>
        <end position="99"/>
    </location>
</feature>
<evidence type="ECO:0000256" key="4">
    <source>
        <dbReference type="ARBA" id="ARBA00023088"/>
    </source>
</evidence>
<dbReference type="AlphaFoldDB" id="A0A1E5H8L4"/>
<keyword evidence="6" id="KW-0812">Transmembrane</keyword>
<proteinExistence type="predicted"/>
<dbReference type="InterPro" id="IPR019931">
    <property type="entry name" value="LPXTG_anchor"/>
</dbReference>
<protein>
    <recommendedName>
        <fullName evidence="7">Gram-positive cocci surface proteins LPxTG domain-containing protein</fullName>
    </recommendedName>
</protein>
<feature type="compositionally biased region" description="Low complexity" evidence="5">
    <location>
        <begin position="45"/>
        <end position="65"/>
    </location>
</feature>
<keyword evidence="2" id="KW-0964">Secreted</keyword>
<keyword evidence="6" id="KW-1133">Transmembrane helix</keyword>
<organism evidence="8 9">
    <name type="scientific">Enterococcus ureilyticus</name>
    <dbReference type="NCBI Taxonomy" id="1131292"/>
    <lineage>
        <taxon>Bacteria</taxon>
        <taxon>Bacillati</taxon>
        <taxon>Bacillota</taxon>
        <taxon>Bacilli</taxon>
        <taxon>Lactobacillales</taxon>
        <taxon>Enterococcaceae</taxon>
        <taxon>Enterococcus</taxon>
    </lineage>
</organism>
<dbReference type="Proteomes" id="UP000094469">
    <property type="component" value="Unassembled WGS sequence"/>
</dbReference>